<dbReference type="STRING" id="1132855.GCA_000384255_01707"/>
<accession>A0A351RCF6</accession>
<proteinExistence type="inferred from homology"/>
<dbReference type="Pfam" id="PF01435">
    <property type="entry name" value="Peptidase_M48"/>
    <property type="match status" value="1"/>
</dbReference>
<feature type="compositionally biased region" description="Polar residues" evidence="7">
    <location>
        <begin position="27"/>
        <end position="60"/>
    </location>
</feature>
<name>A0A351RCF6_9PROT</name>
<keyword evidence="4 6" id="KW-0862">Zinc</keyword>
<protein>
    <submittedName>
        <fullName evidence="9">Peptidase</fullName>
    </submittedName>
</protein>
<feature type="domain" description="Peptidase M48" evidence="8">
    <location>
        <begin position="92"/>
        <end position="271"/>
    </location>
</feature>
<organism evidence="9 10">
    <name type="scientific">Methylotenera mobilis</name>
    <dbReference type="NCBI Taxonomy" id="359408"/>
    <lineage>
        <taxon>Bacteria</taxon>
        <taxon>Pseudomonadati</taxon>
        <taxon>Pseudomonadota</taxon>
        <taxon>Betaproteobacteria</taxon>
        <taxon>Nitrosomonadales</taxon>
        <taxon>Methylophilaceae</taxon>
        <taxon>Methylotenera</taxon>
    </lineage>
</organism>
<evidence type="ECO:0000256" key="5">
    <source>
        <dbReference type="ARBA" id="ARBA00023049"/>
    </source>
</evidence>
<sequence length="294" mass="31614">MLGFTSSQSVAFDFKGALKDAVEKEISQQSEGSTAPTNAASTTESAKSNNSTASSEATFNWKNPSTAEEITLGREIAGNLLGAAPLVKDAALQKYVNSVGRWVASQSERPELPWRFGVIESEDLNAFAAPGGYIMLTKGLYRKLQNEAQLAGVLGHEIAHVVKKHQLKVLQKQQLLNIGAGLLSDKYAKDNAMISKAIGSGAEISARSLDKSAEYEADRLGLSYATRAGYEPYGLTDVLQTLGQSNTSDASVALLFKTHPHPDERLSALSESVGGQLDKMTNGKTLEKRFYLLK</sequence>
<dbReference type="GO" id="GO:0004222">
    <property type="term" value="F:metalloendopeptidase activity"/>
    <property type="evidence" value="ECO:0007669"/>
    <property type="project" value="InterPro"/>
</dbReference>
<evidence type="ECO:0000313" key="9">
    <source>
        <dbReference type="EMBL" id="HBA09727.1"/>
    </source>
</evidence>
<dbReference type="PANTHER" id="PTHR22726:SF1">
    <property type="entry name" value="METALLOENDOPEPTIDASE OMA1, MITOCHONDRIAL"/>
    <property type="match status" value="1"/>
</dbReference>
<dbReference type="InterPro" id="IPR001915">
    <property type="entry name" value="Peptidase_M48"/>
</dbReference>
<comment type="similarity">
    <text evidence="6">Belongs to the peptidase M48 family.</text>
</comment>
<dbReference type="EMBL" id="DNAA01000221">
    <property type="protein sequence ID" value="HBA09727.1"/>
    <property type="molecule type" value="Genomic_DNA"/>
</dbReference>
<keyword evidence="2" id="KW-0479">Metal-binding</keyword>
<dbReference type="PANTHER" id="PTHR22726">
    <property type="entry name" value="METALLOENDOPEPTIDASE OMA1"/>
    <property type="match status" value="1"/>
</dbReference>
<keyword evidence="5 6" id="KW-0482">Metalloprotease</keyword>
<dbReference type="GO" id="GO:0016020">
    <property type="term" value="C:membrane"/>
    <property type="evidence" value="ECO:0007669"/>
    <property type="project" value="TreeGrafter"/>
</dbReference>
<reference evidence="9 10" key="1">
    <citation type="journal article" date="2018" name="Nat. Biotechnol.">
        <title>A standardized bacterial taxonomy based on genome phylogeny substantially revises the tree of life.</title>
        <authorList>
            <person name="Parks D.H."/>
            <person name="Chuvochina M."/>
            <person name="Waite D.W."/>
            <person name="Rinke C."/>
            <person name="Skarshewski A."/>
            <person name="Chaumeil P.A."/>
            <person name="Hugenholtz P."/>
        </authorList>
    </citation>
    <scope>NUCLEOTIDE SEQUENCE [LARGE SCALE GENOMIC DNA]</scope>
    <source>
        <strain evidence="9">UBA9958</strain>
    </source>
</reference>
<evidence type="ECO:0000259" key="8">
    <source>
        <dbReference type="Pfam" id="PF01435"/>
    </source>
</evidence>
<dbReference type="GO" id="GO:0051603">
    <property type="term" value="P:proteolysis involved in protein catabolic process"/>
    <property type="evidence" value="ECO:0007669"/>
    <property type="project" value="TreeGrafter"/>
</dbReference>
<evidence type="ECO:0000256" key="6">
    <source>
        <dbReference type="RuleBase" id="RU003983"/>
    </source>
</evidence>
<comment type="cofactor">
    <cofactor evidence="6">
        <name>Zn(2+)</name>
        <dbReference type="ChEBI" id="CHEBI:29105"/>
    </cofactor>
    <text evidence="6">Binds 1 zinc ion per subunit.</text>
</comment>
<dbReference type="GO" id="GO:0046872">
    <property type="term" value="F:metal ion binding"/>
    <property type="evidence" value="ECO:0007669"/>
    <property type="project" value="UniProtKB-KW"/>
</dbReference>
<gene>
    <name evidence="9" type="ORF">DCW48_09370</name>
</gene>
<keyword evidence="3 6" id="KW-0378">Hydrolase</keyword>
<comment type="caution">
    <text evidence="9">The sequence shown here is derived from an EMBL/GenBank/DDBJ whole genome shotgun (WGS) entry which is preliminary data.</text>
</comment>
<dbReference type="Gene3D" id="3.30.2010.10">
    <property type="entry name" value="Metalloproteases ('zincins'), catalytic domain"/>
    <property type="match status" value="1"/>
</dbReference>
<evidence type="ECO:0000256" key="3">
    <source>
        <dbReference type="ARBA" id="ARBA00022801"/>
    </source>
</evidence>
<evidence type="ECO:0000256" key="4">
    <source>
        <dbReference type="ARBA" id="ARBA00022833"/>
    </source>
</evidence>
<evidence type="ECO:0000256" key="2">
    <source>
        <dbReference type="ARBA" id="ARBA00022723"/>
    </source>
</evidence>
<dbReference type="Proteomes" id="UP000264313">
    <property type="component" value="Unassembled WGS sequence"/>
</dbReference>
<dbReference type="AlphaFoldDB" id="A0A351RCF6"/>
<evidence type="ECO:0000256" key="7">
    <source>
        <dbReference type="SAM" id="MobiDB-lite"/>
    </source>
</evidence>
<keyword evidence="1 6" id="KW-0645">Protease</keyword>
<evidence type="ECO:0000256" key="1">
    <source>
        <dbReference type="ARBA" id="ARBA00022670"/>
    </source>
</evidence>
<feature type="region of interest" description="Disordered" evidence="7">
    <location>
        <begin position="25"/>
        <end position="60"/>
    </location>
</feature>
<evidence type="ECO:0000313" key="10">
    <source>
        <dbReference type="Proteomes" id="UP000264313"/>
    </source>
</evidence>
<dbReference type="CDD" id="cd07333">
    <property type="entry name" value="M48C_bepA_like"/>
    <property type="match status" value="1"/>
</dbReference>
<dbReference type="InterPro" id="IPR051156">
    <property type="entry name" value="Mito/Outer_Membr_Metalloprot"/>
</dbReference>